<dbReference type="PANTHER" id="PTHR35175:SF2">
    <property type="entry name" value="DUF1289 DOMAIN-CONTAINING PROTEIN"/>
    <property type="match status" value="1"/>
</dbReference>
<protein>
    <submittedName>
        <fullName evidence="2">DUF1289 domain-containing protein</fullName>
    </submittedName>
</protein>
<feature type="region of interest" description="Disordered" evidence="1">
    <location>
        <begin position="1"/>
        <end position="37"/>
    </location>
</feature>
<dbReference type="InterPro" id="IPR010710">
    <property type="entry name" value="DUF1289"/>
</dbReference>
<sequence>MGRGRASERRVPAGARRAGGPDRRAGRRRGGGVTPDSTIKSPCINVCRMNAGTGWCEGCLRTIDEIAAWGALNDQLKREVLALLPKRRRQWRVLRAAAALQAAPGETP</sequence>
<organism evidence="2 3">
    <name type="scientific">Pseudaquabacterium terrae</name>
    <dbReference type="NCBI Taxonomy" id="2732868"/>
    <lineage>
        <taxon>Bacteria</taxon>
        <taxon>Pseudomonadati</taxon>
        <taxon>Pseudomonadota</taxon>
        <taxon>Betaproteobacteria</taxon>
        <taxon>Burkholderiales</taxon>
        <taxon>Sphaerotilaceae</taxon>
        <taxon>Pseudaquabacterium</taxon>
    </lineage>
</organism>
<dbReference type="EMBL" id="JABRWJ010000001">
    <property type="protein sequence ID" value="NRF66011.1"/>
    <property type="molecule type" value="Genomic_DNA"/>
</dbReference>
<evidence type="ECO:0000256" key="1">
    <source>
        <dbReference type="SAM" id="MobiDB-lite"/>
    </source>
</evidence>
<comment type="caution">
    <text evidence="2">The sequence shown here is derived from an EMBL/GenBank/DDBJ whole genome shotgun (WGS) entry which is preliminary data.</text>
</comment>
<accession>A0ABX2EBT6</accession>
<evidence type="ECO:0000313" key="2">
    <source>
        <dbReference type="EMBL" id="NRF66011.1"/>
    </source>
</evidence>
<keyword evidence="3" id="KW-1185">Reference proteome</keyword>
<gene>
    <name evidence="2" type="ORF">HLB44_03310</name>
</gene>
<feature type="compositionally biased region" description="Basic and acidic residues" evidence="1">
    <location>
        <begin position="1"/>
        <end position="11"/>
    </location>
</feature>
<evidence type="ECO:0000313" key="3">
    <source>
        <dbReference type="Proteomes" id="UP000737171"/>
    </source>
</evidence>
<dbReference type="Proteomes" id="UP000737171">
    <property type="component" value="Unassembled WGS sequence"/>
</dbReference>
<reference evidence="2 3" key="1">
    <citation type="submission" date="2020-05" db="EMBL/GenBank/DDBJ databases">
        <title>Aquincola sp. isolate from soil.</title>
        <authorList>
            <person name="Han J."/>
            <person name="Kim D.-U."/>
        </authorList>
    </citation>
    <scope>NUCLEOTIDE SEQUENCE [LARGE SCALE GENOMIC DNA]</scope>
    <source>
        <strain evidence="2 3">S2</strain>
    </source>
</reference>
<name>A0ABX2EBT6_9BURK</name>
<dbReference type="PANTHER" id="PTHR35175">
    <property type="entry name" value="DUF1289 DOMAIN-CONTAINING PROTEIN"/>
    <property type="match status" value="1"/>
</dbReference>
<proteinExistence type="predicted"/>
<dbReference type="Pfam" id="PF06945">
    <property type="entry name" value="DUF1289"/>
    <property type="match status" value="1"/>
</dbReference>